<gene>
    <name evidence="1" type="ORF">HU760_008330</name>
</gene>
<keyword evidence="2" id="KW-1185">Reference proteome</keyword>
<name>A0ABS6Q8S9_9PSED</name>
<protein>
    <submittedName>
        <fullName evidence="1">Halovibrin HvnC</fullName>
    </submittedName>
</protein>
<evidence type="ECO:0000313" key="2">
    <source>
        <dbReference type="Proteomes" id="UP000609530"/>
    </source>
</evidence>
<accession>A0ABS6Q8S9</accession>
<sequence>MLTPARAHTTLDPLTDAVAAHAEASEHTPEVYRMNRLLLLFAPLLLVACANQETTTPPSKPHTPTITVVDGPATAEALTKRYNDTRRNCDSDSRPAFLCSGVILRVTTYSDTYDTWDPSPTAQKKGSVSFSYLRKDNNFKSFAWSTSNPNGFIFYPILGKPSDKDDIPVLCHFPMDGWTDRRTERYGCGAYPQVPGSEPCHQQNITTGAQWVAKYPPGTSGNKICGFDVRDELNHHAGPNFYAAMQAKWSNKEYFGEHNEMLLRVWSPGQGSVLPIQAFFYGSAAGLDPARKSKQRFLTRTNINLPIIKVTLPTTPTGSATFQYIAADQ</sequence>
<dbReference type="Proteomes" id="UP000609530">
    <property type="component" value="Unassembled WGS sequence"/>
</dbReference>
<organism evidence="1 2">
    <name type="scientific">Pseudomonas oryzicola</name>
    <dbReference type="NCBI Taxonomy" id="485876"/>
    <lineage>
        <taxon>Bacteria</taxon>
        <taxon>Pseudomonadati</taxon>
        <taxon>Pseudomonadota</taxon>
        <taxon>Gammaproteobacteria</taxon>
        <taxon>Pseudomonadales</taxon>
        <taxon>Pseudomonadaceae</taxon>
        <taxon>Pseudomonas</taxon>
    </lineage>
</organism>
<evidence type="ECO:0000313" key="1">
    <source>
        <dbReference type="EMBL" id="MBV4490602.1"/>
    </source>
</evidence>
<dbReference type="RefSeq" id="WP_186680102.1">
    <property type="nucleotide sequence ID" value="NZ_JABWRZ020000001.1"/>
</dbReference>
<dbReference type="EMBL" id="JABWRZ020000001">
    <property type="protein sequence ID" value="MBV4490602.1"/>
    <property type="molecule type" value="Genomic_DNA"/>
</dbReference>
<proteinExistence type="predicted"/>
<reference evidence="1 2" key="1">
    <citation type="journal article" date="2020" name="Microorganisms">
        <title>Reliable Identification of Environmental Pseudomonas Isolates Using the rpoD Gene.</title>
        <authorList>
            <consortium name="The Broad Institute Genome Sequencing Platform"/>
            <person name="Girard L."/>
            <person name="Lood C."/>
            <person name="Rokni-Zadeh H."/>
            <person name="van Noort V."/>
            <person name="Lavigne R."/>
            <person name="De Mot R."/>
        </authorList>
    </citation>
    <scope>NUCLEOTIDE SEQUENCE [LARGE SCALE GENOMIC DNA]</scope>
    <source>
        <strain evidence="1 2">RD9SR1</strain>
    </source>
</reference>
<comment type="caution">
    <text evidence="1">The sequence shown here is derived from an EMBL/GenBank/DDBJ whole genome shotgun (WGS) entry which is preliminary data.</text>
</comment>